<sequence length="122" mass="14549">MSIKGANWTRKEDEALCIVFIQVSKNSDKGTSQKETDIWKQVEQKFKEFFNGTPPNVRNFESCKSRWQKHLFPQMNKLHQCVKCAERRIHCGANQSDQQHFAEDFYKDDMNGKNFRHQRCYN</sequence>
<comment type="caution">
    <text evidence="2">The sequence shown here is derived from an EMBL/GenBank/DDBJ whole genome shotgun (WGS) entry which is preliminary data.</text>
</comment>
<name>A0A2P6RH30_ROSCH</name>
<dbReference type="Pfam" id="PF13921">
    <property type="entry name" value="Myb_DNA-bind_6"/>
    <property type="match status" value="1"/>
</dbReference>
<protein>
    <submittedName>
        <fullName evidence="2">Putative transcription factor MYB-HB-like family</fullName>
    </submittedName>
</protein>
<evidence type="ECO:0000313" key="2">
    <source>
        <dbReference type="EMBL" id="PRQ45735.1"/>
    </source>
</evidence>
<feature type="domain" description="Myb-like" evidence="1">
    <location>
        <begin position="1"/>
        <end position="71"/>
    </location>
</feature>
<dbReference type="STRING" id="74649.A0A2P6RH30"/>
<organism evidence="2 3">
    <name type="scientific">Rosa chinensis</name>
    <name type="common">China rose</name>
    <dbReference type="NCBI Taxonomy" id="74649"/>
    <lineage>
        <taxon>Eukaryota</taxon>
        <taxon>Viridiplantae</taxon>
        <taxon>Streptophyta</taxon>
        <taxon>Embryophyta</taxon>
        <taxon>Tracheophyta</taxon>
        <taxon>Spermatophyta</taxon>
        <taxon>Magnoliopsida</taxon>
        <taxon>eudicotyledons</taxon>
        <taxon>Gunneridae</taxon>
        <taxon>Pentapetalae</taxon>
        <taxon>rosids</taxon>
        <taxon>fabids</taxon>
        <taxon>Rosales</taxon>
        <taxon>Rosaceae</taxon>
        <taxon>Rosoideae</taxon>
        <taxon>Rosoideae incertae sedis</taxon>
        <taxon>Rosa</taxon>
    </lineage>
</organism>
<keyword evidence="3" id="KW-1185">Reference proteome</keyword>
<dbReference type="PROSITE" id="PS50090">
    <property type="entry name" value="MYB_LIKE"/>
    <property type="match status" value="1"/>
</dbReference>
<dbReference type="Gramene" id="PRQ45735">
    <property type="protein sequence ID" value="PRQ45735"/>
    <property type="gene ID" value="RchiOBHm_Chr3g0494851"/>
</dbReference>
<evidence type="ECO:0000259" key="1">
    <source>
        <dbReference type="PROSITE" id="PS50090"/>
    </source>
</evidence>
<proteinExistence type="predicted"/>
<dbReference type="PANTHER" id="PTHR45125:SF3">
    <property type="entry name" value="NO-APICAL-MERISTEM-ASSOCIATED CARBOXY-TERMINAL DOMAIN PROTEIN"/>
    <property type="match status" value="1"/>
</dbReference>
<dbReference type="Proteomes" id="UP000238479">
    <property type="component" value="Chromosome 3"/>
</dbReference>
<dbReference type="AlphaFoldDB" id="A0A2P6RH30"/>
<evidence type="ECO:0000313" key="3">
    <source>
        <dbReference type="Proteomes" id="UP000238479"/>
    </source>
</evidence>
<dbReference type="InterPro" id="IPR001005">
    <property type="entry name" value="SANT/Myb"/>
</dbReference>
<dbReference type="Gene3D" id="1.10.10.60">
    <property type="entry name" value="Homeodomain-like"/>
    <property type="match status" value="1"/>
</dbReference>
<dbReference type="PANTHER" id="PTHR45125">
    <property type="entry name" value="F21J9.4-RELATED"/>
    <property type="match status" value="1"/>
</dbReference>
<reference evidence="2 3" key="1">
    <citation type="journal article" date="2018" name="Nat. Genet.">
        <title>The Rosa genome provides new insights in the design of modern roses.</title>
        <authorList>
            <person name="Bendahmane M."/>
        </authorList>
    </citation>
    <scope>NUCLEOTIDE SEQUENCE [LARGE SCALE GENOMIC DNA]</scope>
    <source>
        <strain evidence="3">cv. Old Blush</strain>
    </source>
</reference>
<accession>A0A2P6RH30</accession>
<dbReference type="EMBL" id="PDCK01000041">
    <property type="protein sequence ID" value="PRQ45735.1"/>
    <property type="molecule type" value="Genomic_DNA"/>
</dbReference>
<gene>
    <name evidence="2" type="ORF">RchiOBHm_Chr3g0494851</name>
</gene>